<dbReference type="GO" id="GO:0005506">
    <property type="term" value="F:iron ion binding"/>
    <property type="evidence" value="ECO:0007669"/>
    <property type="project" value="InterPro"/>
</dbReference>
<keyword evidence="3" id="KW-0413">Isomerase</keyword>
<dbReference type="InterPro" id="IPR025114">
    <property type="entry name" value="D27-like_C"/>
</dbReference>
<name>A0AAE1T6A2_9LAMI</name>
<dbReference type="GO" id="GO:0009536">
    <property type="term" value="C:plastid"/>
    <property type="evidence" value="ECO:0007669"/>
    <property type="project" value="TreeGrafter"/>
</dbReference>
<reference evidence="3" key="2">
    <citation type="journal article" date="2024" name="Plant">
        <title>Genomic evolution and insights into agronomic trait innovations of Sesamum species.</title>
        <authorList>
            <person name="Miao H."/>
            <person name="Wang L."/>
            <person name="Qu L."/>
            <person name="Liu H."/>
            <person name="Sun Y."/>
            <person name="Le M."/>
            <person name="Wang Q."/>
            <person name="Wei S."/>
            <person name="Zheng Y."/>
            <person name="Lin W."/>
            <person name="Duan Y."/>
            <person name="Cao H."/>
            <person name="Xiong S."/>
            <person name="Wang X."/>
            <person name="Wei L."/>
            <person name="Li C."/>
            <person name="Ma Q."/>
            <person name="Ju M."/>
            <person name="Zhao R."/>
            <person name="Li G."/>
            <person name="Mu C."/>
            <person name="Tian Q."/>
            <person name="Mei H."/>
            <person name="Zhang T."/>
            <person name="Gao T."/>
            <person name="Zhang H."/>
        </authorList>
    </citation>
    <scope>NUCLEOTIDE SEQUENCE</scope>
    <source>
        <strain evidence="3">K16</strain>
    </source>
</reference>
<dbReference type="AlphaFoldDB" id="A0AAE1T6A2"/>
<dbReference type="Proteomes" id="UP001289374">
    <property type="component" value="Unassembled WGS sequence"/>
</dbReference>
<dbReference type="InterPro" id="IPR038938">
    <property type="entry name" value="D27-like"/>
</dbReference>
<proteinExistence type="predicted"/>
<reference evidence="3" key="1">
    <citation type="submission" date="2020-06" db="EMBL/GenBank/DDBJ databases">
        <authorList>
            <person name="Li T."/>
            <person name="Hu X."/>
            <person name="Zhang T."/>
            <person name="Song X."/>
            <person name="Zhang H."/>
            <person name="Dai N."/>
            <person name="Sheng W."/>
            <person name="Hou X."/>
            <person name="Wei L."/>
        </authorList>
    </citation>
    <scope>NUCLEOTIDE SEQUENCE</scope>
    <source>
        <strain evidence="3">K16</strain>
        <tissue evidence="3">Leaf</tissue>
    </source>
</reference>
<evidence type="ECO:0000259" key="2">
    <source>
        <dbReference type="Pfam" id="PF13225"/>
    </source>
</evidence>
<dbReference type="PANTHER" id="PTHR33591">
    <property type="entry name" value="BETA-CAROTENE ISOMERASE D27"/>
    <property type="match status" value="1"/>
</dbReference>
<evidence type="ECO:0000313" key="3">
    <source>
        <dbReference type="EMBL" id="KAK4382709.1"/>
    </source>
</evidence>
<evidence type="ECO:0000256" key="1">
    <source>
        <dbReference type="SAM" id="MobiDB-lite"/>
    </source>
</evidence>
<dbReference type="EMBL" id="JACGWL010000655">
    <property type="protein sequence ID" value="KAK4382709.1"/>
    <property type="molecule type" value="Genomic_DNA"/>
</dbReference>
<comment type="caution">
    <text evidence="3">The sequence shown here is derived from an EMBL/GenBank/DDBJ whole genome shotgun (WGS) entry which is preliminary data.</text>
</comment>
<evidence type="ECO:0000313" key="4">
    <source>
        <dbReference type="Proteomes" id="UP001289374"/>
    </source>
</evidence>
<protein>
    <submittedName>
        <fullName evidence="3">Beta-carotene isomerase D27, chloroplastic</fullName>
    </submittedName>
</protein>
<organism evidence="3 4">
    <name type="scientific">Sesamum angolense</name>
    <dbReference type="NCBI Taxonomy" id="2727404"/>
    <lineage>
        <taxon>Eukaryota</taxon>
        <taxon>Viridiplantae</taxon>
        <taxon>Streptophyta</taxon>
        <taxon>Embryophyta</taxon>
        <taxon>Tracheophyta</taxon>
        <taxon>Spermatophyta</taxon>
        <taxon>Magnoliopsida</taxon>
        <taxon>eudicotyledons</taxon>
        <taxon>Gunneridae</taxon>
        <taxon>Pentapetalae</taxon>
        <taxon>asterids</taxon>
        <taxon>lamiids</taxon>
        <taxon>Lamiales</taxon>
        <taxon>Pedaliaceae</taxon>
        <taxon>Sesamum</taxon>
    </lineage>
</organism>
<keyword evidence="4" id="KW-1185">Reference proteome</keyword>
<dbReference type="Pfam" id="PF13225">
    <property type="entry name" value="D27-like_C"/>
    <property type="match status" value="1"/>
</dbReference>
<feature type="domain" description="Beta-carotene isomerase D27-like C-terminal" evidence="2">
    <location>
        <begin position="1"/>
        <end position="44"/>
    </location>
</feature>
<dbReference type="GO" id="GO:1901601">
    <property type="term" value="P:strigolactone biosynthetic process"/>
    <property type="evidence" value="ECO:0007669"/>
    <property type="project" value="TreeGrafter"/>
</dbReference>
<accession>A0AAE1T6A2</accession>
<feature type="region of interest" description="Disordered" evidence="1">
    <location>
        <begin position="38"/>
        <end position="80"/>
    </location>
</feature>
<dbReference type="GO" id="GO:0016859">
    <property type="term" value="F:cis-trans isomerase activity"/>
    <property type="evidence" value="ECO:0007669"/>
    <property type="project" value="TreeGrafter"/>
</dbReference>
<gene>
    <name evidence="3" type="ORF">Sango_2846700</name>
</gene>
<dbReference type="PANTHER" id="PTHR33591:SF1">
    <property type="entry name" value="BETA-CAROTENE ISOMERASE D27, CHLOROPLASTIC"/>
    <property type="match status" value="1"/>
</dbReference>
<feature type="compositionally biased region" description="Polar residues" evidence="1">
    <location>
        <begin position="43"/>
        <end position="58"/>
    </location>
</feature>
<sequence>MCTNLCKMPSQAFIKDSLGVPINMVPNFEDMSCEMIFGEEPPEQSSDPAFTHPATNNARARPRPPKDNTRPAPTYKTQTKTVPRNHTICISLFFHHLFMERIHPNF</sequence>